<name>A0A850LEU3_9RHOB</name>
<dbReference type="AlphaFoldDB" id="A0A850LEU3"/>
<evidence type="ECO:0000313" key="1">
    <source>
        <dbReference type="EMBL" id="NVK96438.1"/>
    </source>
</evidence>
<evidence type="ECO:0000313" key="2">
    <source>
        <dbReference type="Proteomes" id="UP000565723"/>
    </source>
</evidence>
<accession>A0A850LEU3</accession>
<organism evidence="1 2">
    <name type="scientific">Ruegeria pomeroyi</name>
    <dbReference type="NCBI Taxonomy" id="89184"/>
    <lineage>
        <taxon>Bacteria</taxon>
        <taxon>Pseudomonadati</taxon>
        <taxon>Pseudomonadota</taxon>
        <taxon>Alphaproteobacteria</taxon>
        <taxon>Rhodobacterales</taxon>
        <taxon>Roseobacteraceae</taxon>
        <taxon>Ruegeria</taxon>
    </lineage>
</organism>
<protein>
    <submittedName>
        <fullName evidence="1">Uncharacterized protein</fullName>
    </submittedName>
</protein>
<gene>
    <name evidence="1" type="ORF">HW564_05855</name>
</gene>
<sequence length="173" mass="20158">MHEDDRLTGYFEVTVQGCDVELTETSEPFFTVRRFDVQSYETDPGRLTWPYAKQLSTRYNVAWFGRNRATDASLEELNIKLRRLRVSWSDRRRLSPDEVRAKSMELEHWLSEIRSGVLGQFAQRNHTARYFSDSEDFLGSVSINTAMVMPVRASDMSSLAHAMYRHGLTCHRN</sequence>
<dbReference type="RefSeq" id="WP_144084033.1">
    <property type="nucleotide sequence ID" value="NZ_CP076685.1"/>
</dbReference>
<comment type="caution">
    <text evidence="1">The sequence shown here is derived from an EMBL/GenBank/DDBJ whole genome shotgun (WGS) entry which is preliminary data.</text>
</comment>
<dbReference type="EMBL" id="JABXIY010000013">
    <property type="protein sequence ID" value="NVK96438.1"/>
    <property type="molecule type" value="Genomic_DNA"/>
</dbReference>
<proteinExistence type="predicted"/>
<reference evidence="1 2" key="1">
    <citation type="journal article" date="2020" name="Proc. Natl. Acad. Sci. U.S.A.">
        <title>Ecological drivers of bacterial community assembly in synthetic phycospheres.</title>
        <authorList>
            <person name="Fu H."/>
            <person name="Uchimiya M."/>
            <person name="Gore J."/>
            <person name="Moran M.A."/>
        </authorList>
    </citation>
    <scope>NUCLEOTIDE SEQUENCE [LARGE SCALE GENOMIC DNA]</scope>
    <source>
        <strain evidence="1">HF-Din03</strain>
    </source>
</reference>
<dbReference type="Proteomes" id="UP000565723">
    <property type="component" value="Unassembled WGS sequence"/>
</dbReference>